<evidence type="ECO:0000313" key="3">
    <source>
        <dbReference type="Proteomes" id="UP000076595"/>
    </source>
</evidence>
<dbReference type="Proteomes" id="UP000076595">
    <property type="component" value="Chromosome"/>
</dbReference>
<feature type="compositionally biased region" description="Low complexity" evidence="1">
    <location>
        <begin position="42"/>
        <end position="52"/>
    </location>
</feature>
<gene>
    <name evidence="2" type="ORF">WG31_02940</name>
</gene>
<dbReference type="EMBL" id="CP011120">
    <property type="protein sequence ID" value="ANA13090.1"/>
    <property type="molecule type" value="Genomic_DNA"/>
</dbReference>
<name>A0ABM6AHE4_9PROT</name>
<keyword evidence="3" id="KW-1185">Reference proteome</keyword>
<organism evidence="2 3">
    <name type="scientific">Acetobacter oryzifermentans</name>
    <dbReference type="NCBI Taxonomy" id="1633874"/>
    <lineage>
        <taxon>Bacteria</taxon>
        <taxon>Pseudomonadati</taxon>
        <taxon>Pseudomonadota</taxon>
        <taxon>Alphaproteobacteria</taxon>
        <taxon>Acetobacterales</taxon>
        <taxon>Acetobacteraceae</taxon>
        <taxon>Acetobacter</taxon>
    </lineage>
</organism>
<feature type="region of interest" description="Disordered" evidence="1">
    <location>
        <begin position="31"/>
        <end position="52"/>
    </location>
</feature>
<sequence length="86" mass="9395">MIRGRAANRLRGLFLCPDESETCLSDLQFSGRTGTSQKRNAGRSSISSAAHRASAVTMPHGKRFALNTWPCIQSAVCLDAERRVTD</sequence>
<protein>
    <submittedName>
        <fullName evidence="2">Uncharacterized protein</fullName>
    </submittedName>
</protein>
<evidence type="ECO:0000313" key="2">
    <source>
        <dbReference type="EMBL" id="ANA13090.1"/>
    </source>
</evidence>
<evidence type="ECO:0000256" key="1">
    <source>
        <dbReference type="SAM" id="MobiDB-lite"/>
    </source>
</evidence>
<reference evidence="2 3" key="1">
    <citation type="submission" date="2015-03" db="EMBL/GenBank/DDBJ databases">
        <title>Genome study of Acetobacter sp. SLV-7.</title>
        <authorList>
            <person name="Cho G.Y."/>
            <person name="Jeon C.O."/>
        </authorList>
    </citation>
    <scope>NUCLEOTIDE SEQUENCE [LARGE SCALE GENOMIC DNA]</scope>
    <source>
        <strain evidence="2 3">SLV-7</strain>
    </source>
</reference>
<accession>A0ABM6AHE4</accession>
<proteinExistence type="predicted"/>